<evidence type="ECO:0000313" key="6">
    <source>
        <dbReference type="EMBL" id="GAX74386.1"/>
    </source>
</evidence>
<name>A0A250WUG0_9CHLO</name>
<evidence type="ECO:0000313" key="7">
    <source>
        <dbReference type="Proteomes" id="UP000232323"/>
    </source>
</evidence>
<dbReference type="Proteomes" id="UP000232323">
    <property type="component" value="Unassembled WGS sequence"/>
</dbReference>
<proteinExistence type="predicted"/>
<keyword evidence="1" id="KW-0479">Metal-binding</keyword>
<dbReference type="GO" id="GO:0008270">
    <property type="term" value="F:zinc ion binding"/>
    <property type="evidence" value="ECO:0007669"/>
    <property type="project" value="UniProtKB-KW"/>
</dbReference>
<keyword evidence="2" id="KW-0863">Zinc-finger</keyword>
<accession>A0A250WUG0</accession>
<dbReference type="InterPro" id="IPR002893">
    <property type="entry name" value="Znf_MYND"/>
</dbReference>
<gene>
    <name evidence="6" type="ORF">CEUSTIGMA_g1834.t1</name>
</gene>
<comment type="caution">
    <text evidence="6">The sequence shown here is derived from an EMBL/GenBank/DDBJ whole genome shotgun (WGS) entry which is preliminary data.</text>
</comment>
<feature type="domain" description="MYND-type" evidence="5">
    <location>
        <begin position="887"/>
        <end position="909"/>
    </location>
</feature>
<keyword evidence="4" id="KW-0812">Transmembrane</keyword>
<dbReference type="Gene3D" id="6.10.140.2220">
    <property type="match status" value="1"/>
</dbReference>
<keyword evidence="3" id="KW-0862">Zinc</keyword>
<dbReference type="OrthoDB" id="341421at2759"/>
<keyword evidence="7" id="KW-1185">Reference proteome</keyword>
<dbReference type="EMBL" id="BEGY01000007">
    <property type="protein sequence ID" value="GAX74386.1"/>
    <property type="molecule type" value="Genomic_DNA"/>
</dbReference>
<evidence type="ECO:0000256" key="1">
    <source>
        <dbReference type="ARBA" id="ARBA00022723"/>
    </source>
</evidence>
<reference evidence="6 7" key="1">
    <citation type="submission" date="2017-08" db="EMBL/GenBank/DDBJ databases">
        <title>Acidophilic green algal genome provides insights into adaptation to an acidic environment.</title>
        <authorList>
            <person name="Hirooka S."/>
            <person name="Hirose Y."/>
            <person name="Kanesaki Y."/>
            <person name="Higuchi S."/>
            <person name="Fujiwara T."/>
            <person name="Onuma R."/>
            <person name="Era A."/>
            <person name="Ohbayashi R."/>
            <person name="Uzuka A."/>
            <person name="Nozaki H."/>
            <person name="Yoshikawa H."/>
            <person name="Miyagishima S.Y."/>
        </authorList>
    </citation>
    <scope>NUCLEOTIDE SEQUENCE [LARGE SCALE GENOMIC DNA]</scope>
    <source>
        <strain evidence="6 7">NIES-2499</strain>
    </source>
</reference>
<protein>
    <recommendedName>
        <fullName evidence="5">MYND-type domain-containing protein</fullName>
    </recommendedName>
</protein>
<sequence>MSIHADSSTTSFKRHSRLILKALVKASSCTINHGLRRGYETAVVGGYAVQPQLFMALGDLIKVIVDRDVQPGSQIKVWLADGGLLILLYCAQIIGKRVNECIDGLLSGMPKDGLTLSMVNNCIAKRNRMMDHYLQFVRCCAMCFHIGAGLWLLPLLPQGSSHQLSYDSPTYAANSPQTFSSSSMHLLMNVLQSEVCIQTLQSIYTAAKRSIENGNRVLNCEAIRGIHCAHTLLLRLRKDEHTSSSSPQEAGLKEGLQRLITVLQPHLMACWPSLKHSLLMSFRAVRESNQLSAVSAAPATAIRQGAAMSTANKSNVTRTGYNDLKETEHELHLLTVTGVLGVLLVVNWKIPQKVKDFFINVLDCVVVALDIVEVLEVSCHLDEKGSSQQCTATADDDVLEVVIGGGHSEANQKIQKQVMGMALNILRSYPMRLTAASKLPFNNLETWNRQFLRLLSKFEAVLRGLCRKFAAAVAAFNHKCMPSESSESSCGETQPREDKSGALRRIMLLDSLEMTSRLSEIHESMYTVGKALHNVFAVSNQWVENEGLSLVPNYTLAAKKANLQIATPSESTSSSSLLRNVVTAAATTAATARPLHNVAVVDGDDEDNNDIFSRSSISTSSPSVLTASTTDDCNNVTSCRISHTTGGPHSSTLNPKRGGNRNLTALVHQQISLILSLCKATQQVSSNIPPELNIVLLCEKNADLIDYLDLIMEQAYSCIVTALHDAQKHESFLQSSRLACQVVDYTFQQLIHFCSNTNIIAQHAKAIHISILPHISSLLSFAAGKEEPAALINLAGKEEPALLNLAGKEEPALLNLAVLSQLWNMSGSEDRRGECHHDGSPLDTADLLCCQNPACGNLSGNVDLQIKTFACYGRGFRSQGRDDALGCRTRYCSRKCQSQDWKAGHKDVCGYYESRGNADNED</sequence>
<keyword evidence="4" id="KW-0472">Membrane</keyword>
<dbReference type="Pfam" id="PF01753">
    <property type="entry name" value="zf-MYND"/>
    <property type="match status" value="1"/>
</dbReference>
<dbReference type="AlphaFoldDB" id="A0A250WUG0"/>
<feature type="transmembrane region" description="Helical" evidence="4">
    <location>
        <begin position="136"/>
        <end position="156"/>
    </location>
</feature>
<evidence type="ECO:0000256" key="2">
    <source>
        <dbReference type="ARBA" id="ARBA00022771"/>
    </source>
</evidence>
<dbReference type="SUPFAM" id="SSF144232">
    <property type="entry name" value="HIT/MYND zinc finger-like"/>
    <property type="match status" value="1"/>
</dbReference>
<evidence type="ECO:0000256" key="4">
    <source>
        <dbReference type="SAM" id="Phobius"/>
    </source>
</evidence>
<organism evidence="6 7">
    <name type="scientific">Chlamydomonas eustigma</name>
    <dbReference type="NCBI Taxonomy" id="1157962"/>
    <lineage>
        <taxon>Eukaryota</taxon>
        <taxon>Viridiplantae</taxon>
        <taxon>Chlorophyta</taxon>
        <taxon>core chlorophytes</taxon>
        <taxon>Chlorophyceae</taxon>
        <taxon>CS clade</taxon>
        <taxon>Chlamydomonadales</taxon>
        <taxon>Chlamydomonadaceae</taxon>
        <taxon>Chlamydomonas</taxon>
    </lineage>
</organism>
<evidence type="ECO:0000256" key="3">
    <source>
        <dbReference type="ARBA" id="ARBA00022833"/>
    </source>
</evidence>
<evidence type="ECO:0000259" key="5">
    <source>
        <dbReference type="Pfam" id="PF01753"/>
    </source>
</evidence>
<keyword evidence="4" id="KW-1133">Transmembrane helix</keyword>